<keyword evidence="2" id="KW-1185">Reference proteome</keyword>
<proteinExistence type="predicted"/>
<organism evidence="1 2">
    <name type="scientific">Pleurodeles waltl</name>
    <name type="common">Iberian ribbed newt</name>
    <dbReference type="NCBI Taxonomy" id="8319"/>
    <lineage>
        <taxon>Eukaryota</taxon>
        <taxon>Metazoa</taxon>
        <taxon>Chordata</taxon>
        <taxon>Craniata</taxon>
        <taxon>Vertebrata</taxon>
        <taxon>Euteleostomi</taxon>
        <taxon>Amphibia</taxon>
        <taxon>Batrachia</taxon>
        <taxon>Caudata</taxon>
        <taxon>Salamandroidea</taxon>
        <taxon>Salamandridae</taxon>
        <taxon>Pleurodelinae</taxon>
        <taxon>Pleurodeles</taxon>
    </lineage>
</organism>
<comment type="caution">
    <text evidence="1">The sequence shown here is derived from an EMBL/GenBank/DDBJ whole genome shotgun (WGS) entry which is preliminary data.</text>
</comment>
<dbReference type="Proteomes" id="UP001066276">
    <property type="component" value="Chromosome 2_1"/>
</dbReference>
<dbReference type="Gene3D" id="1.10.8.1290">
    <property type="entry name" value="Glutaminyl-tRNA synthetase, non-specific RNA binding region part 1, domain 1"/>
    <property type="match status" value="1"/>
</dbReference>
<gene>
    <name evidence="1" type="ORF">NDU88_002537</name>
</gene>
<dbReference type="AlphaFoldDB" id="A0AAV7VEQ4"/>
<sequence length="86" mass="9235">MVAESRSLFTAIGLNKQKAQEMLKNEALSALLRNAMIQVQPEGVLGYASAVMDPASPLSHAGKPANYWSRNSKVTARDMTGSNEIA</sequence>
<evidence type="ECO:0000313" key="1">
    <source>
        <dbReference type="EMBL" id="KAJ1198698.1"/>
    </source>
</evidence>
<protein>
    <submittedName>
        <fullName evidence="1">Uncharacterized protein</fullName>
    </submittedName>
</protein>
<accession>A0AAV7VEQ4</accession>
<dbReference type="EMBL" id="JANPWB010000003">
    <property type="protein sequence ID" value="KAJ1198698.1"/>
    <property type="molecule type" value="Genomic_DNA"/>
</dbReference>
<evidence type="ECO:0000313" key="2">
    <source>
        <dbReference type="Proteomes" id="UP001066276"/>
    </source>
</evidence>
<name>A0AAV7VEQ4_PLEWA</name>
<reference evidence="1" key="1">
    <citation type="journal article" date="2022" name="bioRxiv">
        <title>Sequencing and chromosome-scale assembly of the giantPleurodeles waltlgenome.</title>
        <authorList>
            <person name="Brown T."/>
            <person name="Elewa A."/>
            <person name="Iarovenko S."/>
            <person name="Subramanian E."/>
            <person name="Araus A.J."/>
            <person name="Petzold A."/>
            <person name="Susuki M."/>
            <person name="Suzuki K.-i.T."/>
            <person name="Hayashi T."/>
            <person name="Toyoda A."/>
            <person name="Oliveira C."/>
            <person name="Osipova E."/>
            <person name="Leigh N.D."/>
            <person name="Simon A."/>
            <person name="Yun M.H."/>
        </authorList>
    </citation>
    <scope>NUCLEOTIDE SEQUENCE</scope>
    <source>
        <strain evidence="1">20211129_DDA</strain>
        <tissue evidence="1">Liver</tissue>
    </source>
</reference>
<dbReference type="InterPro" id="IPR042558">
    <property type="entry name" value="Gln-tRNA-synth_Ib_RNA-bd_N_1"/>
</dbReference>